<accession>A0A4Q0I6E4</accession>
<evidence type="ECO:0000313" key="3">
    <source>
        <dbReference type="Proteomes" id="UP000289166"/>
    </source>
</evidence>
<name>A0A4Q0I6E4_9FIRM</name>
<evidence type="ECO:0000313" key="2">
    <source>
        <dbReference type="EMBL" id="RXE58522.1"/>
    </source>
</evidence>
<dbReference type="PANTHER" id="PTHR36833:SF1">
    <property type="entry name" value="INTEGRAL MEMBRANE TRANSPORT PROTEIN"/>
    <property type="match status" value="1"/>
</dbReference>
<sequence>MHMKLLNNTFDTIRLFARFTKLNLKITLEYKLDRTLTFFAIFCRESVNVLVIYFILKKFISIKGWEMNEMLFLYSFLFLSYSLFVAFFTGIREFDSVIYSGEFDRLLIRPVGLLTQIICARMDHCAFLGHGAVGLILFIKTSTSVGIQWTPTNILYYIVTLVGAAIIQASLFMLSSCFNFWAIRTTNLRNMIFFNSRRFAGYPISFYPALIQNLLIYVTPFAFVSYFPAQYFLRKPELSLFWDGFLYMTPIVGVAMFALVYMLWKNGLKHYSSSGTSMY</sequence>
<dbReference type="Pfam" id="PF06182">
    <property type="entry name" value="ABC2_membrane_6"/>
    <property type="match status" value="1"/>
</dbReference>
<dbReference type="Proteomes" id="UP000289166">
    <property type="component" value="Unassembled WGS sequence"/>
</dbReference>
<keyword evidence="1" id="KW-0812">Transmembrane</keyword>
<proteinExistence type="predicted"/>
<protein>
    <submittedName>
        <fullName evidence="2">ABC transporter permease</fullName>
    </submittedName>
</protein>
<feature type="transmembrane region" description="Helical" evidence="1">
    <location>
        <begin position="154"/>
        <end position="183"/>
    </location>
</feature>
<dbReference type="EMBL" id="RLII01000017">
    <property type="protein sequence ID" value="RXE58522.1"/>
    <property type="molecule type" value="Genomic_DNA"/>
</dbReference>
<keyword evidence="1" id="KW-0472">Membrane</keyword>
<gene>
    <name evidence="2" type="ORF">EFD62_12120</name>
</gene>
<feature type="transmembrane region" description="Helical" evidence="1">
    <location>
        <begin position="71"/>
        <end position="91"/>
    </location>
</feature>
<dbReference type="InterPro" id="IPR010390">
    <property type="entry name" value="ABC-2_transporter-like"/>
</dbReference>
<feature type="transmembrane region" description="Helical" evidence="1">
    <location>
        <begin position="244"/>
        <end position="264"/>
    </location>
</feature>
<feature type="transmembrane region" description="Helical" evidence="1">
    <location>
        <begin position="36"/>
        <end position="56"/>
    </location>
</feature>
<dbReference type="OrthoDB" id="9788195at2"/>
<dbReference type="PANTHER" id="PTHR36833">
    <property type="entry name" value="SLR0610 PROTEIN-RELATED"/>
    <property type="match status" value="1"/>
</dbReference>
<feature type="transmembrane region" description="Helical" evidence="1">
    <location>
        <begin position="204"/>
        <end position="224"/>
    </location>
</feature>
<comment type="caution">
    <text evidence="2">The sequence shown here is derived from an EMBL/GenBank/DDBJ whole genome shotgun (WGS) entry which is preliminary data.</text>
</comment>
<organism evidence="2 3">
    <name type="scientific">Acetivibrio mesophilus</name>
    <dbReference type="NCBI Taxonomy" id="2487273"/>
    <lineage>
        <taxon>Bacteria</taxon>
        <taxon>Bacillati</taxon>
        <taxon>Bacillota</taxon>
        <taxon>Clostridia</taxon>
        <taxon>Eubacteriales</taxon>
        <taxon>Oscillospiraceae</taxon>
        <taxon>Acetivibrio</taxon>
    </lineage>
</organism>
<keyword evidence="3" id="KW-1185">Reference proteome</keyword>
<dbReference type="AlphaFoldDB" id="A0A4Q0I6E4"/>
<reference evidence="3" key="1">
    <citation type="submission" date="2018-11" db="EMBL/GenBank/DDBJ databases">
        <title>Genome sequencing of a novel mesophilic and cellulolytic organism within the genus Hungateiclostridium.</title>
        <authorList>
            <person name="Rettenmaier R."/>
            <person name="Liebl W."/>
            <person name="Zverlov V."/>
        </authorList>
    </citation>
    <scope>NUCLEOTIDE SEQUENCE [LARGE SCALE GENOMIC DNA]</scope>
    <source>
        <strain evidence="3">N2K1</strain>
    </source>
</reference>
<evidence type="ECO:0000256" key="1">
    <source>
        <dbReference type="SAM" id="Phobius"/>
    </source>
</evidence>
<keyword evidence="1" id="KW-1133">Transmembrane helix</keyword>